<evidence type="ECO:0000313" key="1">
    <source>
        <dbReference type="EMBL" id="OCX75700.1"/>
    </source>
</evidence>
<dbReference type="Gene3D" id="3.90.550.10">
    <property type="entry name" value="Spore Coat Polysaccharide Biosynthesis Protein SpsA, Chain A"/>
    <property type="match status" value="1"/>
</dbReference>
<sequence length="300" mass="34394">MLSALMAQTRKLDALFILIHPRDTETADLLKNILGSAIPYTLIYKDQSGPIAAMLKTLHLMSCDVVAFMHDDAAPRPDWLARIESLFACMPEMAGVGGRDLPVSSNFENTPYCDVMGRVTWYGKIYANHHLPCSSARKVDFLSGVNAAYRHDILMATGLNQRLQWQQDTVWFWELALGMALKKQGFKQWYDPDMVVEHFPGKLFSDQKDGYWSASTRKRAQNETYILLKYLSMFGRFACMVYVLLVGSRDSYGLLQVMRYLPREGSLAFRKILDALRGRYNGMQTWMFPDNPIPHQRIKE</sequence>
<accession>A0A1C2IIA3</accession>
<keyword evidence="2" id="KW-1185">Reference proteome</keyword>
<proteinExistence type="predicted"/>
<reference evidence="1" key="1">
    <citation type="journal article" date="2016" name="Int. J. Mol. Sci.">
        <title>Comparative genomics of the extreme acidophile Acidithiobacillus thiooxidans reveals intraspecific divergence and niche adaptation.</title>
        <authorList>
            <person name="Zhang X."/>
            <person name="Feng X."/>
            <person name="Tao J."/>
            <person name="Ma L."/>
            <person name="Xiao Y."/>
            <person name="Liang Y."/>
            <person name="Liu X."/>
            <person name="Yin H."/>
        </authorList>
    </citation>
    <scope>NUCLEOTIDE SEQUENCE [LARGE SCALE GENOMIC DNA]</scope>
    <source>
        <strain evidence="1">DXS-W</strain>
    </source>
</reference>
<dbReference type="Pfam" id="PF13641">
    <property type="entry name" value="Glyco_tranf_2_3"/>
    <property type="match status" value="1"/>
</dbReference>
<evidence type="ECO:0000313" key="2">
    <source>
        <dbReference type="Proteomes" id="UP000095008"/>
    </source>
</evidence>
<organism evidence="1 2">
    <name type="scientific">Acidithiobacillus thiooxidans</name>
    <name type="common">Thiobacillus thiooxidans</name>
    <dbReference type="NCBI Taxonomy" id="930"/>
    <lineage>
        <taxon>Bacteria</taxon>
        <taxon>Pseudomonadati</taxon>
        <taxon>Pseudomonadota</taxon>
        <taxon>Acidithiobacillia</taxon>
        <taxon>Acidithiobacillales</taxon>
        <taxon>Acidithiobacillaceae</taxon>
        <taxon>Acidithiobacillus</taxon>
    </lineage>
</organism>
<dbReference type="EMBL" id="LWRY01000011">
    <property type="protein sequence ID" value="OCX75700.1"/>
    <property type="molecule type" value="Genomic_DNA"/>
</dbReference>
<name>A0A1C2IIA3_ACITH</name>
<protein>
    <recommendedName>
        <fullName evidence="3">Glycosyltransferase 2-like domain-containing protein</fullName>
    </recommendedName>
</protein>
<dbReference type="Proteomes" id="UP000095008">
    <property type="component" value="Unassembled WGS sequence"/>
</dbReference>
<dbReference type="AlphaFoldDB" id="A0A1C2IIA3"/>
<comment type="caution">
    <text evidence="1">The sequence shown here is derived from an EMBL/GenBank/DDBJ whole genome shotgun (WGS) entry which is preliminary data.</text>
</comment>
<dbReference type="SUPFAM" id="SSF53448">
    <property type="entry name" value="Nucleotide-diphospho-sugar transferases"/>
    <property type="match status" value="1"/>
</dbReference>
<dbReference type="InterPro" id="IPR029044">
    <property type="entry name" value="Nucleotide-diphossugar_trans"/>
</dbReference>
<gene>
    <name evidence="1" type="ORF">A6M23_01920</name>
</gene>
<evidence type="ECO:0008006" key="3">
    <source>
        <dbReference type="Google" id="ProtNLM"/>
    </source>
</evidence>